<dbReference type="GO" id="GO:0046872">
    <property type="term" value="F:metal ion binding"/>
    <property type="evidence" value="ECO:0007669"/>
    <property type="project" value="UniProtKB-KW"/>
</dbReference>
<evidence type="ECO:0000256" key="2">
    <source>
        <dbReference type="ARBA" id="ARBA00004141"/>
    </source>
</evidence>
<keyword evidence="11" id="KW-0479">Metal-binding</keyword>
<dbReference type="EMBL" id="QOPI01000001">
    <property type="protein sequence ID" value="RCL45648.1"/>
    <property type="molecule type" value="Genomic_DNA"/>
</dbReference>
<comment type="subcellular location">
    <subcellularLocation>
        <location evidence="2">Membrane</location>
        <topology evidence="2">Multi-pass membrane protein</topology>
    </subcellularLocation>
</comment>
<dbReference type="AlphaFoldDB" id="A0A368C7T0"/>
<dbReference type="PROSITE" id="PS50106">
    <property type="entry name" value="PDZ"/>
    <property type="match status" value="1"/>
</dbReference>
<keyword evidence="4 13" id="KW-0645">Protease</keyword>
<dbReference type="CDD" id="cd06163">
    <property type="entry name" value="S2P-M50_PDZ_RseP-like"/>
    <property type="match status" value="1"/>
</dbReference>
<evidence type="ECO:0000256" key="10">
    <source>
        <dbReference type="ARBA" id="ARBA00023136"/>
    </source>
</evidence>
<dbReference type="Pfam" id="PF02163">
    <property type="entry name" value="Peptidase_M50"/>
    <property type="match status" value="1"/>
</dbReference>
<evidence type="ECO:0000256" key="6">
    <source>
        <dbReference type="ARBA" id="ARBA00022801"/>
    </source>
</evidence>
<dbReference type="InterPro" id="IPR004387">
    <property type="entry name" value="Pept_M50_Zn"/>
</dbReference>
<accession>A0A368C7T0</accession>
<reference evidence="13 14" key="1">
    <citation type="journal article" date="2018" name="Microbiome">
        <title>Fine metagenomic profile of the Mediterranean stratified and mixed water columns revealed by assembly and recruitment.</title>
        <authorList>
            <person name="Haro-Moreno J.M."/>
            <person name="Lopez-Perez M."/>
            <person name="De La Torre J.R."/>
            <person name="Picazo A."/>
            <person name="Camacho A."/>
            <person name="Rodriguez-Valera F."/>
        </authorList>
    </citation>
    <scope>NUCLEOTIDE SEQUENCE [LARGE SCALE GENOMIC DNA]</scope>
    <source>
        <strain evidence="13">MED-G78</strain>
    </source>
</reference>
<dbReference type="PANTHER" id="PTHR42837:SF2">
    <property type="entry name" value="MEMBRANE METALLOPROTEASE ARASP2, CHLOROPLASTIC-RELATED"/>
    <property type="match status" value="1"/>
</dbReference>
<dbReference type="PANTHER" id="PTHR42837">
    <property type="entry name" value="REGULATOR OF SIGMA-E PROTEASE RSEP"/>
    <property type="match status" value="1"/>
</dbReference>
<evidence type="ECO:0000256" key="3">
    <source>
        <dbReference type="ARBA" id="ARBA00007931"/>
    </source>
</evidence>
<comment type="similarity">
    <text evidence="3 11">Belongs to the peptidase M50B family.</text>
</comment>
<keyword evidence="9 11" id="KW-0482">Metalloprotease</keyword>
<keyword evidence="5 11" id="KW-0812">Transmembrane</keyword>
<proteinExistence type="inferred from homology"/>
<feature type="transmembrane region" description="Helical" evidence="11">
    <location>
        <begin position="424"/>
        <end position="442"/>
    </location>
</feature>
<dbReference type="GO" id="GO:0006508">
    <property type="term" value="P:proteolysis"/>
    <property type="evidence" value="ECO:0007669"/>
    <property type="project" value="UniProtKB-KW"/>
</dbReference>
<evidence type="ECO:0000256" key="11">
    <source>
        <dbReference type="RuleBase" id="RU362031"/>
    </source>
</evidence>
<evidence type="ECO:0000256" key="4">
    <source>
        <dbReference type="ARBA" id="ARBA00022670"/>
    </source>
</evidence>
<protein>
    <recommendedName>
        <fullName evidence="11">Zinc metalloprotease</fullName>
        <ecNumber evidence="11">3.4.24.-</ecNumber>
    </recommendedName>
</protein>
<evidence type="ECO:0000313" key="13">
    <source>
        <dbReference type="EMBL" id="RCL45648.1"/>
    </source>
</evidence>
<keyword evidence="7 11" id="KW-0862">Zinc</keyword>
<dbReference type="EC" id="3.4.24.-" evidence="11"/>
<dbReference type="SMART" id="SM00228">
    <property type="entry name" value="PDZ"/>
    <property type="match status" value="1"/>
</dbReference>
<evidence type="ECO:0000256" key="5">
    <source>
        <dbReference type="ARBA" id="ARBA00022692"/>
    </source>
</evidence>
<evidence type="ECO:0000256" key="7">
    <source>
        <dbReference type="ARBA" id="ARBA00022833"/>
    </source>
</evidence>
<dbReference type="SUPFAM" id="SSF50156">
    <property type="entry name" value="PDZ domain-like"/>
    <property type="match status" value="1"/>
</dbReference>
<keyword evidence="6 11" id="KW-0378">Hydrolase</keyword>
<feature type="transmembrane region" description="Helical" evidence="11">
    <location>
        <begin position="374"/>
        <end position="394"/>
    </location>
</feature>
<dbReference type="Proteomes" id="UP000252915">
    <property type="component" value="Unassembled WGS sequence"/>
</dbReference>
<feature type="transmembrane region" description="Helical" evidence="11">
    <location>
        <begin position="7"/>
        <end position="25"/>
    </location>
</feature>
<dbReference type="GO" id="GO:0016020">
    <property type="term" value="C:membrane"/>
    <property type="evidence" value="ECO:0007669"/>
    <property type="project" value="UniProtKB-SubCell"/>
</dbReference>
<feature type="transmembrane region" description="Helical" evidence="11">
    <location>
        <begin position="109"/>
        <end position="131"/>
    </location>
</feature>
<keyword evidence="8 11" id="KW-1133">Transmembrane helix</keyword>
<dbReference type="InterPro" id="IPR008915">
    <property type="entry name" value="Peptidase_M50"/>
</dbReference>
<evidence type="ECO:0000256" key="9">
    <source>
        <dbReference type="ARBA" id="ARBA00023049"/>
    </source>
</evidence>
<dbReference type="NCBIfam" id="TIGR00054">
    <property type="entry name" value="RIP metalloprotease RseP"/>
    <property type="match status" value="1"/>
</dbReference>
<evidence type="ECO:0000313" key="14">
    <source>
        <dbReference type="Proteomes" id="UP000252915"/>
    </source>
</evidence>
<evidence type="ECO:0000256" key="8">
    <source>
        <dbReference type="ARBA" id="ARBA00022989"/>
    </source>
</evidence>
<dbReference type="InterPro" id="IPR036034">
    <property type="entry name" value="PDZ_sf"/>
</dbReference>
<dbReference type="Gene3D" id="2.30.42.10">
    <property type="match status" value="2"/>
</dbReference>
<dbReference type="InterPro" id="IPR001478">
    <property type="entry name" value="PDZ"/>
</dbReference>
<gene>
    <name evidence="13" type="primary">rseP</name>
    <name evidence="13" type="ORF">DBW92_00085</name>
</gene>
<evidence type="ECO:0000259" key="12">
    <source>
        <dbReference type="PROSITE" id="PS50106"/>
    </source>
</evidence>
<comment type="cofactor">
    <cofactor evidence="1 11">
        <name>Zn(2+)</name>
        <dbReference type="ChEBI" id="CHEBI:29105"/>
    </cofactor>
</comment>
<name>A0A368C7T0_9GAMM</name>
<keyword evidence="10 11" id="KW-0472">Membrane</keyword>
<sequence length="448" mass="48829">MNYLLDTLLYAGAFIGLLFVLVVIHECGHYFVARFFGVHCPRFSFGMGPVIYKKVDKHGTEFALSAFPLGGYVSMITQKMFEIEPELKNEFTEEQLKKTFDTKPKLQRAAIMFAGPLANFILAILIFSFIFSSTPDPKSIIVIDSTNDTSTFNQGDQIISIDSVNVYERKDISLELLSKAGMSGQIAIDVYQVNLDQTKTITLDVDNFLTDSKQQENPVSALGISIKMKSLPIIGSILPGGAAEKAGLMVNDQIISINNSGILYASEISPALNALNTNFVDIEVLRGNKTNIIPVELNLVQNAEGIQSRLLGIQFGLKRSFFASFIKGSKETYNLSVKTLQFIGKMLTGNMGTENLSGPIGIAKMAGDTAQAGILPFLYLMALLSISLGVLNLLPIPALDGGQLTLLGVEAIRGSPLPDKVENFVYATGTVMIIFLMVFAVFNDVARF</sequence>
<organism evidence="13 14">
    <name type="scientific">SAR86 cluster bacterium</name>
    <dbReference type="NCBI Taxonomy" id="2030880"/>
    <lineage>
        <taxon>Bacteria</taxon>
        <taxon>Pseudomonadati</taxon>
        <taxon>Pseudomonadota</taxon>
        <taxon>Gammaproteobacteria</taxon>
        <taxon>SAR86 cluster</taxon>
    </lineage>
</organism>
<feature type="domain" description="PDZ" evidence="12">
    <location>
        <begin position="208"/>
        <end position="275"/>
    </location>
</feature>
<comment type="caution">
    <text evidence="13">The sequence shown here is derived from an EMBL/GenBank/DDBJ whole genome shotgun (WGS) entry which is preliminary data.</text>
</comment>
<dbReference type="GO" id="GO:0004222">
    <property type="term" value="F:metalloendopeptidase activity"/>
    <property type="evidence" value="ECO:0007669"/>
    <property type="project" value="InterPro"/>
</dbReference>
<evidence type="ECO:0000256" key="1">
    <source>
        <dbReference type="ARBA" id="ARBA00001947"/>
    </source>
</evidence>